<dbReference type="EMBL" id="RSCD01000011">
    <property type="protein sequence ID" value="RSH90148.1"/>
    <property type="molecule type" value="Genomic_DNA"/>
</dbReference>
<dbReference type="InterPro" id="IPR050080">
    <property type="entry name" value="RNase_PH"/>
</dbReference>
<evidence type="ECO:0000256" key="6">
    <source>
        <dbReference type="SAM" id="MobiDB-lite"/>
    </source>
</evidence>
<dbReference type="PANTHER" id="PTHR11953">
    <property type="entry name" value="EXOSOME COMPLEX COMPONENT"/>
    <property type="match status" value="1"/>
</dbReference>
<dbReference type="GO" id="GO:0006364">
    <property type="term" value="P:rRNA processing"/>
    <property type="evidence" value="ECO:0007669"/>
    <property type="project" value="UniProtKB-KW"/>
</dbReference>
<dbReference type="AlphaFoldDB" id="A0A427YGC7"/>
<dbReference type="PANTHER" id="PTHR11953:SF1">
    <property type="entry name" value="EXOSOME COMPLEX COMPONENT RRP46"/>
    <property type="match status" value="1"/>
</dbReference>
<dbReference type="GO" id="GO:0016075">
    <property type="term" value="P:rRNA catabolic process"/>
    <property type="evidence" value="ECO:0007669"/>
    <property type="project" value="TreeGrafter"/>
</dbReference>
<proteinExistence type="inferred from homology"/>
<dbReference type="GO" id="GO:0034475">
    <property type="term" value="P:U4 snRNA 3'-end processing"/>
    <property type="evidence" value="ECO:0007669"/>
    <property type="project" value="TreeGrafter"/>
</dbReference>
<organism evidence="8 9">
    <name type="scientific">Saitozyma podzolica</name>
    <dbReference type="NCBI Taxonomy" id="1890683"/>
    <lineage>
        <taxon>Eukaryota</taxon>
        <taxon>Fungi</taxon>
        <taxon>Dikarya</taxon>
        <taxon>Basidiomycota</taxon>
        <taxon>Agaricomycotina</taxon>
        <taxon>Tremellomycetes</taxon>
        <taxon>Tremellales</taxon>
        <taxon>Trimorphomycetaceae</taxon>
        <taxon>Saitozyma</taxon>
    </lineage>
</organism>
<dbReference type="GO" id="GO:0071051">
    <property type="term" value="P:poly(A)-dependent snoRNA 3'-end processing"/>
    <property type="evidence" value="ECO:0007669"/>
    <property type="project" value="TreeGrafter"/>
</dbReference>
<dbReference type="GO" id="GO:0071028">
    <property type="term" value="P:nuclear mRNA surveillance"/>
    <property type="evidence" value="ECO:0007669"/>
    <property type="project" value="TreeGrafter"/>
</dbReference>
<evidence type="ECO:0000313" key="9">
    <source>
        <dbReference type="Proteomes" id="UP000279259"/>
    </source>
</evidence>
<dbReference type="InterPro" id="IPR020568">
    <property type="entry name" value="Ribosomal_Su5_D2-typ_SF"/>
</dbReference>
<dbReference type="GO" id="GO:0003723">
    <property type="term" value="F:RNA binding"/>
    <property type="evidence" value="ECO:0007669"/>
    <property type="project" value="TreeGrafter"/>
</dbReference>
<name>A0A427YGC7_9TREE</name>
<comment type="subcellular location">
    <subcellularLocation>
        <location evidence="1">Nucleus</location>
    </subcellularLocation>
</comment>
<dbReference type="Gene3D" id="3.30.230.70">
    <property type="entry name" value="GHMP Kinase, N-terminal domain"/>
    <property type="match status" value="1"/>
</dbReference>
<comment type="similarity">
    <text evidence="2">Belongs to the RNase PH family.</text>
</comment>
<evidence type="ECO:0000259" key="7">
    <source>
        <dbReference type="Pfam" id="PF01138"/>
    </source>
</evidence>
<dbReference type="InterPro" id="IPR036345">
    <property type="entry name" value="ExoRNase_PH_dom2_sf"/>
</dbReference>
<dbReference type="OrthoDB" id="27298at2759"/>
<dbReference type="SUPFAM" id="SSF54211">
    <property type="entry name" value="Ribosomal protein S5 domain 2-like"/>
    <property type="match status" value="1"/>
</dbReference>
<keyword evidence="3" id="KW-0698">rRNA processing</keyword>
<dbReference type="Proteomes" id="UP000279259">
    <property type="component" value="Unassembled WGS sequence"/>
</dbReference>
<evidence type="ECO:0000256" key="4">
    <source>
        <dbReference type="ARBA" id="ARBA00022835"/>
    </source>
</evidence>
<evidence type="ECO:0000256" key="2">
    <source>
        <dbReference type="ARBA" id="ARBA00006678"/>
    </source>
</evidence>
<feature type="domain" description="Exoribonuclease phosphorolytic" evidence="7">
    <location>
        <begin position="13"/>
        <end position="187"/>
    </location>
</feature>
<evidence type="ECO:0000313" key="8">
    <source>
        <dbReference type="EMBL" id="RSH90148.1"/>
    </source>
</evidence>
<feature type="region of interest" description="Disordered" evidence="6">
    <location>
        <begin position="132"/>
        <end position="157"/>
    </location>
</feature>
<keyword evidence="5" id="KW-0539">Nucleus</keyword>
<protein>
    <submittedName>
        <fullName evidence="8">Exosome non-catalytic core subunit rrp46</fullName>
    </submittedName>
</protein>
<dbReference type="STRING" id="1890683.A0A427YGC7"/>
<dbReference type="InterPro" id="IPR001247">
    <property type="entry name" value="ExoRNase_PH_dom1"/>
</dbReference>
<sequence>MSSSRHDRRAPTELRPLSVTVGQLARADGSGRFAFGELPTLPAPWLAKLIALGSTAAVASLNGPIEVRLREELPDRATLEVIHRPLEGVGATSSRALESSLSALLIPLLNLSQHPRSLIQLVVQSLSSTTAPSFSDSTIDFPESSSQKSWPPSETVLSSHTAPASGIPFSSRAASINAAALAALDAGSVAMRGVPIGVALAYIPAESGEEAGLVLDPTPEEEARATSRYGFGWAFGVGLSATPHGGMDMDGEEGEAELVWVESEGQFTRSEFQEALDLSRSAARQIHGFVREQLKQRFNEVKR</sequence>
<accession>A0A427YGC7</accession>
<comment type="caution">
    <text evidence="8">The sequence shown here is derived from an EMBL/GenBank/DDBJ whole genome shotgun (WGS) entry which is preliminary data.</text>
</comment>
<gene>
    <name evidence="8" type="primary">RRP46</name>
    <name evidence="8" type="ORF">EHS25_001482</name>
</gene>
<keyword evidence="4" id="KW-0271">Exosome</keyword>
<evidence type="ECO:0000256" key="5">
    <source>
        <dbReference type="ARBA" id="ARBA00023242"/>
    </source>
</evidence>
<dbReference type="Pfam" id="PF01138">
    <property type="entry name" value="RNase_PH"/>
    <property type="match status" value="1"/>
</dbReference>
<reference evidence="8 9" key="1">
    <citation type="submission" date="2018-11" db="EMBL/GenBank/DDBJ databases">
        <title>Genome sequence of Saitozyma podzolica DSM 27192.</title>
        <authorList>
            <person name="Aliyu H."/>
            <person name="Gorte O."/>
            <person name="Ochsenreither K."/>
        </authorList>
    </citation>
    <scope>NUCLEOTIDE SEQUENCE [LARGE SCALE GENOMIC DNA]</scope>
    <source>
        <strain evidence="8 9">DSM 27192</strain>
    </source>
</reference>
<keyword evidence="9" id="KW-1185">Reference proteome</keyword>
<evidence type="ECO:0000256" key="1">
    <source>
        <dbReference type="ARBA" id="ARBA00004123"/>
    </source>
</evidence>
<dbReference type="GO" id="GO:0005730">
    <property type="term" value="C:nucleolus"/>
    <property type="evidence" value="ECO:0007669"/>
    <property type="project" value="TreeGrafter"/>
</dbReference>
<dbReference type="SUPFAM" id="SSF55666">
    <property type="entry name" value="Ribonuclease PH domain 2-like"/>
    <property type="match status" value="1"/>
</dbReference>
<dbReference type="GO" id="GO:0000176">
    <property type="term" value="C:nuclear exosome (RNase complex)"/>
    <property type="evidence" value="ECO:0007669"/>
    <property type="project" value="UniProtKB-ARBA"/>
</dbReference>
<dbReference type="InterPro" id="IPR027408">
    <property type="entry name" value="PNPase/RNase_PH_dom_sf"/>
</dbReference>
<dbReference type="GO" id="GO:0000177">
    <property type="term" value="C:cytoplasmic exosome (RNase complex)"/>
    <property type="evidence" value="ECO:0007669"/>
    <property type="project" value="TreeGrafter"/>
</dbReference>
<evidence type="ECO:0000256" key="3">
    <source>
        <dbReference type="ARBA" id="ARBA00022552"/>
    </source>
</evidence>